<dbReference type="Proteomes" id="UP000198940">
    <property type="component" value="Unassembled WGS sequence"/>
</dbReference>
<dbReference type="AlphaFoldDB" id="A0A1M6ZQ33"/>
<name>A0A1M6ZQ33_9FLAO</name>
<organism evidence="2 3">
    <name type="scientific">Flagellimonas taeanensis</name>
    <dbReference type="NCBI Taxonomy" id="1005926"/>
    <lineage>
        <taxon>Bacteria</taxon>
        <taxon>Pseudomonadati</taxon>
        <taxon>Bacteroidota</taxon>
        <taxon>Flavobacteriia</taxon>
        <taxon>Flavobacteriales</taxon>
        <taxon>Flavobacteriaceae</taxon>
        <taxon>Flagellimonas</taxon>
    </lineage>
</organism>
<keyword evidence="4" id="KW-1185">Reference proteome</keyword>
<dbReference type="STRING" id="1055723.SAMN05216293_3199"/>
<protein>
    <submittedName>
        <fullName evidence="2">Uncharacterized protein</fullName>
    </submittedName>
</protein>
<evidence type="ECO:0000313" key="4">
    <source>
        <dbReference type="Proteomes" id="UP000198940"/>
    </source>
</evidence>
<evidence type="ECO:0000313" key="3">
    <source>
        <dbReference type="Proteomes" id="UP000184031"/>
    </source>
</evidence>
<accession>A0A1M6ZQ33</accession>
<dbReference type="RefSeq" id="WP_072881730.1">
    <property type="nucleotide sequence ID" value="NZ_FOKU01000008.1"/>
</dbReference>
<sequence length="62" mass="7416">MRNKGEFTSENSKNDFQDLLAMANEYFKDKADEKMREKETLIDKLKIHINGKEITMENYSKR</sequence>
<dbReference type="Proteomes" id="UP000184031">
    <property type="component" value="Unassembled WGS sequence"/>
</dbReference>
<comment type="caution">
    <text evidence="2">The sequence shown here is derived from an EMBL/GenBank/DDBJ whole genome shotgun (WGS) entry which is preliminary data.</text>
</comment>
<reference evidence="2 3" key="1">
    <citation type="submission" date="2016-11" db="EMBL/GenBank/DDBJ databases">
        <authorList>
            <person name="Varghese N."/>
            <person name="Submissions S."/>
        </authorList>
    </citation>
    <scope>NUCLEOTIDE SEQUENCE [LARGE SCALE GENOMIC DNA]</scope>
    <source>
        <strain evidence="2 3">CGMCC 1.12174</strain>
        <strain evidence="1 4">DSM 26351</strain>
    </source>
</reference>
<dbReference type="EMBL" id="FRAT01000009">
    <property type="protein sequence ID" value="SHL32556.1"/>
    <property type="molecule type" value="Genomic_DNA"/>
</dbReference>
<gene>
    <name evidence="1" type="ORF">SAMN04487891_108168</name>
    <name evidence="2" type="ORF">SAMN05216293_3199</name>
</gene>
<dbReference type="EMBL" id="FOKU01000008">
    <property type="protein sequence ID" value="SFC29639.1"/>
    <property type="molecule type" value="Genomic_DNA"/>
</dbReference>
<evidence type="ECO:0000313" key="1">
    <source>
        <dbReference type="EMBL" id="SFC29639.1"/>
    </source>
</evidence>
<evidence type="ECO:0000313" key="2">
    <source>
        <dbReference type="EMBL" id="SHL32556.1"/>
    </source>
</evidence>
<proteinExistence type="predicted"/>